<protein>
    <submittedName>
        <fullName evidence="1">Uncharacterized protein</fullName>
    </submittedName>
</protein>
<dbReference type="AlphaFoldDB" id="X0ZFG4"/>
<sequence length="231" mass="26378">SDIKLPSQRAAEKIKKIIKERKQVAKMKTQETAFTGISAIFESQQRFAKSLSSITANPFSPIPYEQRTLEELQNNLKEVDQTYRDDDSYTLFELSSHKINISILNEGHTYIEDASIQLQIKKIEGLLVAEKVYVEPKNDINSLVNAHVPSYESMNYPEVNYTESSIVIYQTIGDVKHRLPINAFKVPIRIVFLDQLAGKVVEIKCKLFGKNLIEPLNEILRIKLISPIKSQ</sequence>
<accession>X0ZFG4</accession>
<reference evidence="1" key="1">
    <citation type="journal article" date="2014" name="Front. Microbiol.">
        <title>High frequency of phylogenetically diverse reductive dehalogenase-homologous genes in deep subseafloor sedimentary metagenomes.</title>
        <authorList>
            <person name="Kawai M."/>
            <person name="Futagami T."/>
            <person name="Toyoda A."/>
            <person name="Takaki Y."/>
            <person name="Nishi S."/>
            <person name="Hori S."/>
            <person name="Arai W."/>
            <person name="Tsubouchi T."/>
            <person name="Morono Y."/>
            <person name="Uchiyama I."/>
            <person name="Ito T."/>
            <person name="Fujiyama A."/>
            <person name="Inagaki F."/>
            <person name="Takami H."/>
        </authorList>
    </citation>
    <scope>NUCLEOTIDE SEQUENCE</scope>
    <source>
        <strain evidence="1">Expedition CK06-06</strain>
    </source>
</reference>
<dbReference type="EMBL" id="BART01000815">
    <property type="protein sequence ID" value="GAG56937.1"/>
    <property type="molecule type" value="Genomic_DNA"/>
</dbReference>
<gene>
    <name evidence="1" type="ORF">S01H4_03355</name>
</gene>
<name>X0ZFG4_9ZZZZ</name>
<evidence type="ECO:0000313" key="1">
    <source>
        <dbReference type="EMBL" id="GAG56937.1"/>
    </source>
</evidence>
<feature type="non-terminal residue" evidence="1">
    <location>
        <position position="1"/>
    </location>
</feature>
<comment type="caution">
    <text evidence="1">The sequence shown here is derived from an EMBL/GenBank/DDBJ whole genome shotgun (WGS) entry which is preliminary data.</text>
</comment>
<proteinExistence type="predicted"/>
<organism evidence="1">
    <name type="scientific">marine sediment metagenome</name>
    <dbReference type="NCBI Taxonomy" id="412755"/>
    <lineage>
        <taxon>unclassified sequences</taxon>
        <taxon>metagenomes</taxon>
        <taxon>ecological metagenomes</taxon>
    </lineage>
</organism>